<feature type="region of interest" description="Disordered" evidence="1">
    <location>
        <begin position="120"/>
        <end position="142"/>
    </location>
</feature>
<keyword evidence="3" id="KW-1185">Reference proteome</keyword>
<gene>
    <name evidence="2" type="ORF">GRQ65_13730</name>
</gene>
<name>A0A6L7EV75_9ACTN</name>
<accession>A0A6L7EV75</accession>
<evidence type="ECO:0000256" key="1">
    <source>
        <dbReference type="SAM" id="MobiDB-lite"/>
    </source>
</evidence>
<dbReference type="PROSITE" id="PS51257">
    <property type="entry name" value="PROKAR_LIPOPROTEIN"/>
    <property type="match status" value="1"/>
</dbReference>
<protein>
    <submittedName>
        <fullName evidence="2">Uncharacterized protein</fullName>
    </submittedName>
</protein>
<dbReference type="Proteomes" id="UP000473325">
    <property type="component" value="Unassembled WGS sequence"/>
</dbReference>
<dbReference type="EMBL" id="WUEK01000008">
    <property type="protein sequence ID" value="MXG90610.1"/>
    <property type="molecule type" value="Genomic_DNA"/>
</dbReference>
<reference evidence="2 3" key="1">
    <citation type="submission" date="2019-12" db="EMBL/GenBank/DDBJ databases">
        <authorList>
            <person name="Kun Z."/>
        </authorList>
    </citation>
    <scope>NUCLEOTIDE SEQUENCE [LARGE SCALE GENOMIC DNA]</scope>
    <source>
        <strain evidence="2 3">YIM 123512</strain>
    </source>
</reference>
<dbReference type="AlphaFoldDB" id="A0A6L7EV75"/>
<evidence type="ECO:0000313" key="3">
    <source>
        <dbReference type="Proteomes" id="UP000473325"/>
    </source>
</evidence>
<evidence type="ECO:0000313" key="2">
    <source>
        <dbReference type="EMBL" id="MXG90610.1"/>
    </source>
</evidence>
<sequence length="142" mass="13945">MTSRVRTTVLSPLLSPLLVGAVLGVGLGAAGCGDRDAPAGTSADVSTSSDPTPPPTLPTLAPPTAPPSSPSDGFTKVRLSGVVSVEPAGVLLTDTNGVKWLLVGVDLEPGTQVTVTGTAVKGSDPGPGEPVPLQVTDLSVAD</sequence>
<proteinExistence type="predicted"/>
<feature type="compositionally biased region" description="Pro residues" evidence="1">
    <location>
        <begin position="51"/>
        <end position="69"/>
    </location>
</feature>
<feature type="region of interest" description="Disordered" evidence="1">
    <location>
        <begin position="34"/>
        <end position="73"/>
    </location>
</feature>
<feature type="compositionally biased region" description="Low complexity" evidence="1">
    <location>
        <begin position="41"/>
        <end position="50"/>
    </location>
</feature>
<dbReference type="RefSeq" id="WP_160878547.1">
    <property type="nucleotide sequence ID" value="NZ_WUEK01000008.1"/>
</dbReference>
<organism evidence="2 3">
    <name type="scientific">Nocardioides flavescens</name>
    <dbReference type="NCBI Taxonomy" id="2691959"/>
    <lineage>
        <taxon>Bacteria</taxon>
        <taxon>Bacillati</taxon>
        <taxon>Actinomycetota</taxon>
        <taxon>Actinomycetes</taxon>
        <taxon>Propionibacteriales</taxon>
        <taxon>Nocardioidaceae</taxon>
        <taxon>Nocardioides</taxon>
    </lineage>
</organism>
<comment type="caution">
    <text evidence="2">The sequence shown here is derived from an EMBL/GenBank/DDBJ whole genome shotgun (WGS) entry which is preliminary data.</text>
</comment>